<organism evidence="1 2">
    <name type="scientific">Fimbriimonas ginsengisoli Gsoil 348</name>
    <dbReference type="NCBI Taxonomy" id="661478"/>
    <lineage>
        <taxon>Bacteria</taxon>
        <taxon>Bacillati</taxon>
        <taxon>Armatimonadota</taxon>
        <taxon>Fimbriimonadia</taxon>
        <taxon>Fimbriimonadales</taxon>
        <taxon>Fimbriimonadaceae</taxon>
        <taxon>Fimbriimonas</taxon>
    </lineage>
</organism>
<keyword evidence="2" id="KW-1185">Reference proteome</keyword>
<reference evidence="1 2" key="1">
    <citation type="journal article" date="2014" name="PLoS ONE">
        <title>The first complete genome sequence of the class fimbriimonadia in the phylum armatimonadetes.</title>
        <authorList>
            <person name="Hu Z.Y."/>
            <person name="Wang Y.Z."/>
            <person name="Im W.T."/>
            <person name="Wang S.Y."/>
            <person name="Zhao G.P."/>
            <person name="Zheng H.J."/>
            <person name="Quan Z.X."/>
        </authorList>
    </citation>
    <scope>NUCLEOTIDE SEQUENCE [LARGE SCALE GENOMIC DNA]</scope>
    <source>
        <strain evidence="1">Gsoil 348</strain>
    </source>
</reference>
<evidence type="ECO:0000313" key="1">
    <source>
        <dbReference type="EMBL" id="AIE86726.1"/>
    </source>
</evidence>
<sequence>MKLFLLIVAVLALFGCGGDSASRLSYARFVGTYSGTWVNTADETDRGTATYTFSPDGTLTGQEFGPSGAPSGNVAGRIDPLGHLSSVLTEATEASEFDGALALDGWGIYRAR</sequence>
<dbReference type="AlphaFoldDB" id="A0A068NTF9"/>
<dbReference type="EMBL" id="CP007139">
    <property type="protein sequence ID" value="AIE86726.1"/>
    <property type="molecule type" value="Genomic_DNA"/>
</dbReference>
<dbReference type="KEGG" id="fgi:OP10G_3358"/>
<protein>
    <submittedName>
        <fullName evidence="1">Uncharacterized protein</fullName>
    </submittedName>
</protein>
<dbReference type="RefSeq" id="WP_025229336.1">
    <property type="nucleotide sequence ID" value="NZ_CP007139.1"/>
</dbReference>
<name>A0A068NTF9_FIMGI</name>
<evidence type="ECO:0000313" key="2">
    <source>
        <dbReference type="Proteomes" id="UP000027982"/>
    </source>
</evidence>
<accession>A0A068NTF9</accession>
<proteinExistence type="predicted"/>
<dbReference type="PROSITE" id="PS51257">
    <property type="entry name" value="PROKAR_LIPOPROTEIN"/>
    <property type="match status" value="1"/>
</dbReference>
<dbReference type="Proteomes" id="UP000027982">
    <property type="component" value="Chromosome"/>
</dbReference>
<gene>
    <name evidence="1" type="ORF">OP10G_3358</name>
</gene>
<dbReference type="HOGENOM" id="CLU_2142188_0_0_0"/>